<comment type="caution">
    <text evidence="1">The sequence shown here is derived from an EMBL/GenBank/DDBJ whole genome shotgun (WGS) entry which is preliminary data.</text>
</comment>
<organism evidence="1 2">
    <name type="scientific">Candidatus Onthomorpha intestinigallinarum</name>
    <dbReference type="NCBI Taxonomy" id="2840880"/>
    <lineage>
        <taxon>Bacteria</taxon>
        <taxon>Pseudomonadati</taxon>
        <taxon>Bacteroidota</taxon>
        <taxon>Bacteroidia</taxon>
        <taxon>Bacteroidales</taxon>
        <taxon>Candidatus Onthomorpha</taxon>
    </lineage>
</organism>
<evidence type="ECO:0000313" key="2">
    <source>
        <dbReference type="Proteomes" id="UP000824267"/>
    </source>
</evidence>
<protein>
    <submittedName>
        <fullName evidence="1">Bifunctional folylpolyglutamate synthase/dihydrofolate synthase</fullName>
    </submittedName>
</protein>
<name>A0A9D1UHT8_9BACT</name>
<dbReference type="SUPFAM" id="SSF53244">
    <property type="entry name" value="MurD-like peptide ligases, peptide-binding domain"/>
    <property type="match status" value="1"/>
</dbReference>
<accession>A0A9D1UHT8</accession>
<dbReference type="Gene3D" id="3.90.190.20">
    <property type="entry name" value="Mur ligase, C-terminal domain"/>
    <property type="match status" value="1"/>
</dbReference>
<proteinExistence type="predicted"/>
<dbReference type="GO" id="GO:0016881">
    <property type="term" value="F:acid-amino acid ligase activity"/>
    <property type="evidence" value="ECO:0007669"/>
    <property type="project" value="InterPro"/>
</dbReference>
<dbReference type="Proteomes" id="UP000824267">
    <property type="component" value="Unassembled WGS sequence"/>
</dbReference>
<dbReference type="EMBL" id="DXGG01000046">
    <property type="protein sequence ID" value="HIW86895.1"/>
    <property type="molecule type" value="Genomic_DNA"/>
</dbReference>
<gene>
    <name evidence="1" type="ORF">IAC47_01270</name>
</gene>
<dbReference type="AlphaFoldDB" id="A0A9D1UHT8"/>
<reference evidence="1" key="2">
    <citation type="submission" date="2021-04" db="EMBL/GenBank/DDBJ databases">
        <authorList>
            <person name="Gilroy R."/>
        </authorList>
    </citation>
    <scope>NUCLEOTIDE SEQUENCE</scope>
    <source>
        <strain evidence="1">Gambia16-930</strain>
    </source>
</reference>
<sequence length="74" mass="7865">VLGMLDKNAEYYLSKADIPRGLDVSVLAEKAGNAGLSFRTFATVRQALVQAQKDADEGDLVFVGGSTYTVAEVI</sequence>
<feature type="non-terminal residue" evidence="1">
    <location>
        <position position="1"/>
    </location>
</feature>
<reference evidence="1" key="1">
    <citation type="journal article" date="2021" name="PeerJ">
        <title>Extensive microbial diversity within the chicken gut microbiome revealed by metagenomics and culture.</title>
        <authorList>
            <person name="Gilroy R."/>
            <person name="Ravi A."/>
            <person name="Getino M."/>
            <person name="Pursley I."/>
            <person name="Horton D.L."/>
            <person name="Alikhan N.F."/>
            <person name="Baker D."/>
            <person name="Gharbi K."/>
            <person name="Hall N."/>
            <person name="Watson M."/>
            <person name="Adriaenssens E.M."/>
            <person name="Foster-Nyarko E."/>
            <person name="Jarju S."/>
            <person name="Secka A."/>
            <person name="Antonio M."/>
            <person name="Oren A."/>
            <person name="Chaudhuri R.R."/>
            <person name="La Ragione R."/>
            <person name="Hildebrand F."/>
            <person name="Pallen M.J."/>
        </authorList>
    </citation>
    <scope>NUCLEOTIDE SEQUENCE</scope>
    <source>
        <strain evidence="1">Gambia16-930</strain>
    </source>
</reference>
<evidence type="ECO:0000313" key="1">
    <source>
        <dbReference type="EMBL" id="HIW86895.1"/>
    </source>
</evidence>
<dbReference type="InterPro" id="IPR036615">
    <property type="entry name" value="Mur_ligase_C_dom_sf"/>
</dbReference>